<dbReference type="EMBL" id="BPLQ01003899">
    <property type="protein sequence ID" value="GIY04186.1"/>
    <property type="molecule type" value="Genomic_DNA"/>
</dbReference>
<reference evidence="1 2" key="1">
    <citation type="submission" date="2021-06" db="EMBL/GenBank/DDBJ databases">
        <title>Caerostris darwini draft genome.</title>
        <authorList>
            <person name="Kono N."/>
            <person name="Arakawa K."/>
        </authorList>
    </citation>
    <scope>NUCLEOTIDE SEQUENCE [LARGE SCALE GENOMIC DNA]</scope>
</reference>
<sequence length="94" mass="10897">MKTSSACVGKGERDVGKERVHLFRFQVGMEREGGGTFLFLTPFFFSPVRWGKGMLRISSDLVWELSLERVSASTMYPFLLECFEGERHRDKRIM</sequence>
<evidence type="ECO:0000313" key="2">
    <source>
        <dbReference type="Proteomes" id="UP001054837"/>
    </source>
</evidence>
<dbReference type="Proteomes" id="UP001054837">
    <property type="component" value="Unassembled WGS sequence"/>
</dbReference>
<organism evidence="1 2">
    <name type="scientific">Caerostris darwini</name>
    <dbReference type="NCBI Taxonomy" id="1538125"/>
    <lineage>
        <taxon>Eukaryota</taxon>
        <taxon>Metazoa</taxon>
        <taxon>Ecdysozoa</taxon>
        <taxon>Arthropoda</taxon>
        <taxon>Chelicerata</taxon>
        <taxon>Arachnida</taxon>
        <taxon>Araneae</taxon>
        <taxon>Araneomorphae</taxon>
        <taxon>Entelegynae</taxon>
        <taxon>Araneoidea</taxon>
        <taxon>Araneidae</taxon>
        <taxon>Caerostris</taxon>
    </lineage>
</organism>
<gene>
    <name evidence="1" type="ORF">CDAR_441161</name>
</gene>
<comment type="caution">
    <text evidence="1">The sequence shown here is derived from an EMBL/GenBank/DDBJ whole genome shotgun (WGS) entry which is preliminary data.</text>
</comment>
<dbReference type="AlphaFoldDB" id="A0AAV4Q501"/>
<name>A0AAV4Q501_9ARAC</name>
<protein>
    <submittedName>
        <fullName evidence="1">Uncharacterized protein</fullName>
    </submittedName>
</protein>
<evidence type="ECO:0000313" key="1">
    <source>
        <dbReference type="EMBL" id="GIY04186.1"/>
    </source>
</evidence>
<proteinExistence type="predicted"/>
<keyword evidence="2" id="KW-1185">Reference proteome</keyword>
<accession>A0AAV4Q501</accession>